<organism evidence="2 3">
    <name type="scientific">Winogradskya consettensis</name>
    <dbReference type="NCBI Taxonomy" id="113560"/>
    <lineage>
        <taxon>Bacteria</taxon>
        <taxon>Bacillati</taxon>
        <taxon>Actinomycetota</taxon>
        <taxon>Actinomycetes</taxon>
        <taxon>Micromonosporales</taxon>
        <taxon>Micromonosporaceae</taxon>
        <taxon>Winogradskya</taxon>
    </lineage>
</organism>
<dbReference type="EMBL" id="BOQP01000071">
    <property type="protein sequence ID" value="GIM84804.1"/>
    <property type="molecule type" value="Genomic_DNA"/>
</dbReference>
<gene>
    <name evidence="2" type="ORF">Aco04nite_93240</name>
</gene>
<feature type="region of interest" description="Disordered" evidence="1">
    <location>
        <begin position="43"/>
        <end position="72"/>
    </location>
</feature>
<protein>
    <submittedName>
        <fullName evidence="2">Uncharacterized protein</fullName>
    </submittedName>
</protein>
<keyword evidence="3" id="KW-1185">Reference proteome</keyword>
<comment type="caution">
    <text evidence="2">The sequence shown here is derived from an EMBL/GenBank/DDBJ whole genome shotgun (WGS) entry which is preliminary data.</text>
</comment>
<evidence type="ECO:0000313" key="2">
    <source>
        <dbReference type="EMBL" id="GIM84804.1"/>
    </source>
</evidence>
<feature type="compositionally biased region" description="Basic and acidic residues" evidence="1">
    <location>
        <begin position="43"/>
        <end position="52"/>
    </location>
</feature>
<dbReference type="Proteomes" id="UP000680865">
    <property type="component" value="Unassembled WGS sequence"/>
</dbReference>
<dbReference type="AlphaFoldDB" id="A0A919W6X1"/>
<proteinExistence type="predicted"/>
<name>A0A919W6X1_9ACTN</name>
<evidence type="ECO:0000313" key="3">
    <source>
        <dbReference type="Proteomes" id="UP000680865"/>
    </source>
</evidence>
<accession>A0A919W6X1</accession>
<evidence type="ECO:0000256" key="1">
    <source>
        <dbReference type="SAM" id="MobiDB-lite"/>
    </source>
</evidence>
<reference evidence="2" key="1">
    <citation type="submission" date="2021-03" db="EMBL/GenBank/DDBJ databases">
        <title>Whole genome shotgun sequence of Actinoplanes consettensis NBRC 14913.</title>
        <authorList>
            <person name="Komaki H."/>
            <person name="Tamura T."/>
        </authorList>
    </citation>
    <scope>NUCLEOTIDE SEQUENCE</scope>
    <source>
        <strain evidence="2">NBRC 14913</strain>
    </source>
</reference>
<sequence>MQLLPQPGQFRNAKILPGQVQHGAEFHQEHARTHPITIRVGYDKKGLSTDRRMSRRARKPVDSARECQPGADSAAYRMRTETLVGWRVGETFSQSNAPKRRHISWPSGGDD</sequence>